<dbReference type="Gene3D" id="3.40.50.720">
    <property type="entry name" value="NAD(P)-binding Rossmann-like Domain"/>
    <property type="match status" value="1"/>
</dbReference>
<dbReference type="SUPFAM" id="SSF51735">
    <property type="entry name" value="NAD(P)-binding Rossmann-fold domains"/>
    <property type="match status" value="1"/>
</dbReference>
<feature type="domain" description="Ketoreductase" evidence="3">
    <location>
        <begin position="3"/>
        <end position="169"/>
    </location>
</feature>
<dbReference type="GO" id="GO:0016491">
    <property type="term" value="F:oxidoreductase activity"/>
    <property type="evidence" value="ECO:0007669"/>
    <property type="project" value="UniProtKB-KW"/>
</dbReference>
<accession>A0A6J6U2L4</accession>
<proteinExistence type="inferred from homology"/>
<gene>
    <name evidence="4" type="ORF">UFOPK2754_01903</name>
    <name evidence="5" type="ORF">UFOPK3139_03392</name>
    <name evidence="6" type="ORF">UFOPK3543_02065</name>
</gene>
<dbReference type="EMBL" id="CAFBMH010000088">
    <property type="protein sequence ID" value="CAB4920653.1"/>
    <property type="molecule type" value="Genomic_DNA"/>
</dbReference>
<dbReference type="Pfam" id="PF00106">
    <property type="entry name" value="adh_short"/>
    <property type="match status" value="1"/>
</dbReference>
<dbReference type="InterPro" id="IPR036291">
    <property type="entry name" value="NAD(P)-bd_dom_sf"/>
</dbReference>
<dbReference type="InterPro" id="IPR002347">
    <property type="entry name" value="SDR_fam"/>
</dbReference>
<dbReference type="EMBL" id="CAEZYR010000071">
    <property type="protein sequence ID" value="CAB4752837.1"/>
    <property type="molecule type" value="Genomic_DNA"/>
</dbReference>
<dbReference type="InterPro" id="IPR020904">
    <property type="entry name" value="Sc_DH/Rdtase_CS"/>
</dbReference>
<dbReference type="EMBL" id="CAFABA010000270">
    <property type="protein sequence ID" value="CAB4836946.1"/>
    <property type="molecule type" value="Genomic_DNA"/>
</dbReference>
<dbReference type="PANTHER" id="PTHR44196">
    <property type="entry name" value="DEHYDROGENASE/REDUCTASE SDR FAMILY MEMBER 7B"/>
    <property type="match status" value="1"/>
</dbReference>
<name>A0A6J6U2L4_9ZZZZ</name>
<dbReference type="PRINTS" id="PR00081">
    <property type="entry name" value="GDHRDH"/>
</dbReference>
<comment type="similarity">
    <text evidence="1">Belongs to the short-chain dehydrogenases/reductases (SDR) family.</text>
</comment>
<protein>
    <submittedName>
        <fullName evidence="4">Unannotated protein</fullName>
    </submittedName>
</protein>
<dbReference type="PRINTS" id="PR00080">
    <property type="entry name" value="SDRFAMILY"/>
</dbReference>
<dbReference type="AlphaFoldDB" id="A0A6J6U2L4"/>
<dbReference type="PROSITE" id="PS00061">
    <property type="entry name" value="ADH_SHORT"/>
    <property type="match status" value="1"/>
</dbReference>
<sequence length="250" mass="26992">MGRRVLVTGASSGIGAAVAARLTDAGDTVAICARRADRLAEVPAQLRYTVDVGDLASLLEFAAQVQHDLGGVDLLINNAGAARRRPMQRITLDEFHETMNVNFWSAVHLTHALLPAMLERDSGTIVNVSSMGTRTLAGRTGAYTAAKGALNHYTEALHLDLVDTNVHAKLFIPGSTATEFSTPKEGNDTPFPQDPKMVMAVDDVARALVSFVDTDEFEGFANPAFKTQTAQKYADHSAYIAKSADMYRRR</sequence>
<dbReference type="GO" id="GO:0016020">
    <property type="term" value="C:membrane"/>
    <property type="evidence" value="ECO:0007669"/>
    <property type="project" value="TreeGrafter"/>
</dbReference>
<evidence type="ECO:0000313" key="6">
    <source>
        <dbReference type="EMBL" id="CAB4920653.1"/>
    </source>
</evidence>
<evidence type="ECO:0000256" key="1">
    <source>
        <dbReference type="ARBA" id="ARBA00006484"/>
    </source>
</evidence>
<reference evidence="4" key="1">
    <citation type="submission" date="2020-05" db="EMBL/GenBank/DDBJ databases">
        <authorList>
            <person name="Chiriac C."/>
            <person name="Salcher M."/>
            <person name="Ghai R."/>
            <person name="Kavagutti S V."/>
        </authorList>
    </citation>
    <scope>NUCLEOTIDE SEQUENCE</scope>
</reference>
<organism evidence="4">
    <name type="scientific">freshwater metagenome</name>
    <dbReference type="NCBI Taxonomy" id="449393"/>
    <lineage>
        <taxon>unclassified sequences</taxon>
        <taxon>metagenomes</taxon>
        <taxon>ecological metagenomes</taxon>
    </lineage>
</organism>
<dbReference type="CDD" id="cd05233">
    <property type="entry name" value="SDR_c"/>
    <property type="match status" value="1"/>
</dbReference>
<evidence type="ECO:0000256" key="2">
    <source>
        <dbReference type="ARBA" id="ARBA00023002"/>
    </source>
</evidence>
<keyword evidence="2" id="KW-0560">Oxidoreductase</keyword>
<evidence type="ECO:0000259" key="3">
    <source>
        <dbReference type="SMART" id="SM00822"/>
    </source>
</evidence>
<evidence type="ECO:0000313" key="4">
    <source>
        <dbReference type="EMBL" id="CAB4752837.1"/>
    </source>
</evidence>
<dbReference type="InterPro" id="IPR057326">
    <property type="entry name" value="KR_dom"/>
</dbReference>
<dbReference type="PANTHER" id="PTHR44196:SF1">
    <property type="entry name" value="DEHYDROGENASE_REDUCTASE SDR FAMILY MEMBER 7B"/>
    <property type="match status" value="1"/>
</dbReference>
<dbReference type="SMART" id="SM00822">
    <property type="entry name" value="PKS_KR"/>
    <property type="match status" value="1"/>
</dbReference>
<evidence type="ECO:0000313" key="5">
    <source>
        <dbReference type="EMBL" id="CAB4836946.1"/>
    </source>
</evidence>